<dbReference type="InterPro" id="IPR029479">
    <property type="entry name" value="Nitroreductase"/>
</dbReference>
<comment type="caution">
    <text evidence="11">The sequence shown here is derived from an EMBL/GenBank/DDBJ whole genome shotgun (WGS) entry which is preliminary data.</text>
</comment>
<dbReference type="STRING" id="1544798.LH29_00955"/>
<keyword evidence="4" id="KW-0288">FMN</keyword>
<protein>
    <recommendedName>
        <fullName evidence="10">4Fe-4S ferredoxin-type domain-containing protein</fullName>
    </recommendedName>
</protein>
<evidence type="ECO:0000313" key="12">
    <source>
        <dbReference type="Proteomes" id="UP000032544"/>
    </source>
</evidence>
<dbReference type="Gene3D" id="3.30.70.20">
    <property type="match status" value="1"/>
</dbReference>
<keyword evidence="9" id="KW-1133">Transmembrane helix</keyword>
<keyword evidence="8" id="KW-0411">Iron-sulfur</keyword>
<evidence type="ECO:0000256" key="8">
    <source>
        <dbReference type="ARBA" id="ARBA00023014"/>
    </source>
</evidence>
<evidence type="ECO:0000256" key="5">
    <source>
        <dbReference type="ARBA" id="ARBA00022723"/>
    </source>
</evidence>
<dbReference type="Gene3D" id="3.40.109.10">
    <property type="entry name" value="NADH Oxidase"/>
    <property type="match status" value="1"/>
</dbReference>
<evidence type="ECO:0000256" key="7">
    <source>
        <dbReference type="ARBA" id="ARBA00023004"/>
    </source>
</evidence>
<dbReference type="SUPFAM" id="SSF54862">
    <property type="entry name" value="4Fe-4S ferredoxins"/>
    <property type="match status" value="1"/>
</dbReference>
<keyword evidence="5" id="KW-0479">Metal-binding</keyword>
<reference evidence="11 12" key="1">
    <citation type="submission" date="2014-09" db="EMBL/GenBank/DDBJ databases">
        <title>Draft Genome Sequence of Draconibacterium sp. JN14CK-3.</title>
        <authorList>
            <person name="Dong C."/>
            <person name="Lai Q."/>
            <person name="Shao Z."/>
        </authorList>
    </citation>
    <scope>NUCLEOTIDE SEQUENCE [LARGE SCALE GENOMIC DNA]</scope>
    <source>
        <strain evidence="11 12">JN14CK-3</strain>
    </source>
</reference>
<gene>
    <name evidence="11" type="ORF">LH29_00955</name>
</gene>
<dbReference type="PANTHER" id="PTHR43673:SF2">
    <property type="entry name" value="NITROREDUCTASE"/>
    <property type="match status" value="1"/>
</dbReference>
<dbReference type="GO" id="GO:0051536">
    <property type="term" value="F:iron-sulfur cluster binding"/>
    <property type="evidence" value="ECO:0007669"/>
    <property type="project" value="UniProtKB-KW"/>
</dbReference>
<dbReference type="Proteomes" id="UP000032544">
    <property type="component" value="Unassembled WGS sequence"/>
</dbReference>
<feature type="transmembrane region" description="Helical" evidence="9">
    <location>
        <begin position="222"/>
        <end position="244"/>
    </location>
</feature>
<evidence type="ECO:0000256" key="2">
    <source>
        <dbReference type="ARBA" id="ARBA00007118"/>
    </source>
</evidence>
<evidence type="ECO:0000256" key="9">
    <source>
        <dbReference type="SAM" id="Phobius"/>
    </source>
</evidence>
<keyword evidence="7" id="KW-0408">Iron</keyword>
<sequence>MRNKINQSLCKKCGICTEVCPNKIILQNGHIQFKEEKEHLCLQCGQCMAVCPSKAIKVKGLSYENDFHEITGKKADYENFMEILSSRRSVRTFKNRPVSEEVIDEIVNSLSYAPFGAAPEKMEISVINNREKIVSALPLISDFFHGIEKMIESPIASIFLKLFAGKEDFQTIKNHIYPIAKSGIYNLDNGDGITRGAPAIITIHAAKDAEAHTNNGIIYATYMMLAAHAIGLGATMIECVIPAINRNKKLKRIFQIPDNNEAIMSVIVGYPKYHYKRTIKRHKHKINRVL</sequence>
<dbReference type="PANTHER" id="PTHR43673">
    <property type="entry name" value="NAD(P)H NITROREDUCTASE YDGI-RELATED"/>
    <property type="match status" value="1"/>
</dbReference>
<dbReference type="PROSITE" id="PS51379">
    <property type="entry name" value="4FE4S_FER_2"/>
    <property type="match status" value="2"/>
</dbReference>
<feature type="domain" description="4Fe-4S ferredoxin-type" evidence="10">
    <location>
        <begin position="1"/>
        <end position="30"/>
    </location>
</feature>
<evidence type="ECO:0000313" key="11">
    <source>
        <dbReference type="EMBL" id="KJF44134.1"/>
    </source>
</evidence>
<dbReference type="SUPFAM" id="SSF55469">
    <property type="entry name" value="FMN-dependent nitroreductase-like"/>
    <property type="match status" value="1"/>
</dbReference>
<name>A0A0D8JBL5_9BACT</name>
<organism evidence="11 12">
    <name type="scientific">Draconibacterium sediminis</name>
    <dbReference type="NCBI Taxonomy" id="1544798"/>
    <lineage>
        <taxon>Bacteria</taxon>
        <taxon>Pseudomonadati</taxon>
        <taxon>Bacteroidota</taxon>
        <taxon>Bacteroidia</taxon>
        <taxon>Marinilabiliales</taxon>
        <taxon>Prolixibacteraceae</taxon>
        <taxon>Draconibacterium</taxon>
    </lineage>
</organism>
<keyword evidence="6" id="KW-0560">Oxidoreductase</keyword>
<dbReference type="GO" id="GO:0046872">
    <property type="term" value="F:metal ion binding"/>
    <property type="evidence" value="ECO:0007669"/>
    <property type="project" value="UniProtKB-KW"/>
</dbReference>
<keyword evidence="9" id="KW-0472">Membrane</keyword>
<evidence type="ECO:0000259" key="10">
    <source>
        <dbReference type="PROSITE" id="PS51379"/>
    </source>
</evidence>
<dbReference type="InterPro" id="IPR000415">
    <property type="entry name" value="Nitroreductase-like"/>
</dbReference>
<evidence type="ECO:0000256" key="3">
    <source>
        <dbReference type="ARBA" id="ARBA00022630"/>
    </source>
</evidence>
<evidence type="ECO:0000256" key="1">
    <source>
        <dbReference type="ARBA" id="ARBA00001917"/>
    </source>
</evidence>
<accession>A0A0D8JBL5</accession>
<keyword evidence="12" id="KW-1185">Reference proteome</keyword>
<evidence type="ECO:0000256" key="4">
    <source>
        <dbReference type="ARBA" id="ARBA00022643"/>
    </source>
</evidence>
<dbReference type="OrthoDB" id="1091152at2"/>
<keyword evidence="3" id="KW-0285">Flavoprotein</keyword>
<comment type="similarity">
    <text evidence="2">Belongs to the nitroreductase family.</text>
</comment>
<comment type="cofactor">
    <cofactor evidence="1">
        <name>FMN</name>
        <dbReference type="ChEBI" id="CHEBI:58210"/>
    </cofactor>
</comment>
<dbReference type="EMBL" id="JRHC01000001">
    <property type="protein sequence ID" value="KJF44134.1"/>
    <property type="molecule type" value="Genomic_DNA"/>
</dbReference>
<dbReference type="AlphaFoldDB" id="A0A0D8JBL5"/>
<keyword evidence="9" id="KW-0812">Transmembrane</keyword>
<dbReference type="Pfam" id="PF13187">
    <property type="entry name" value="Fer4_9"/>
    <property type="match status" value="1"/>
</dbReference>
<feature type="domain" description="4Fe-4S ferredoxin-type" evidence="10">
    <location>
        <begin position="31"/>
        <end position="61"/>
    </location>
</feature>
<dbReference type="RefSeq" id="WP_045025698.1">
    <property type="nucleotide sequence ID" value="NZ_JRHC01000001.1"/>
</dbReference>
<dbReference type="PROSITE" id="PS00198">
    <property type="entry name" value="4FE4S_FER_1"/>
    <property type="match status" value="1"/>
</dbReference>
<proteinExistence type="inferred from homology"/>
<evidence type="ECO:0000256" key="6">
    <source>
        <dbReference type="ARBA" id="ARBA00023002"/>
    </source>
</evidence>
<dbReference type="GO" id="GO:0016491">
    <property type="term" value="F:oxidoreductase activity"/>
    <property type="evidence" value="ECO:0007669"/>
    <property type="project" value="UniProtKB-KW"/>
</dbReference>
<dbReference type="InterPro" id="IPR017896">
    <property type="entry name" value="4Fe4S_Fe-S-bd"/>
</dbReference>
<dbReference type="InterPro" id="IPR017900">
    <property type="entry name" value="4Fe4S_Fe_S_CS"/>
</dbReference>
<dbReference type="Pfam" id="PF00881">
    <property type="entry name" value="Nitroreductase"/>
    <property type="match status" value="1"/>
</dbReference>